<name>A0A419V2N3_9BACL</name>
<dbReference type="RefSeq" id="WP_147419349.1">
    <property type="nucleotide sequence ID" value="NZ_RAPK01000009.1"/>
</dbReference>
<evidence type="ECO:0000256" key="1">
    <source>
        <dbReference type="SAM" id="Phobius"/>
    </source>
</evidence>
<feature type="transmembrane region" description="Helical" evidence="1">
    <location>
        <begin position="272"/>
        <end position="293"/>
    </location>
</feature>
<feature type="transmembrane region" description="Helical" evidence="1">
    <location>
        <begin position="59"/>
        <end position="85"/>
    </location>
</feature>
<feature type="transmembrane region" description="Helical" evidence="1">
    <location>
        <begin position="438"/>
        <end position="456"/>
    </location>
</feature>
<protein>
    <recommendedName>
        <fullName evidence="4">Tripartite ATP-independent transporter DctM subunit</fullName>
    </recommendedName>
</protein>
<evidence type="ECO:0000313" key="3">
    <source>
        <dbReference type="Proteomes" id="UP000285120"/>
    </source>
</evidence>
<comment type="caution">
    <text evidence="2">The sequence shown here is derived from an EMBL/GenBank/DDBJ whole genome shotgun (WGS) entry which is preliminary data.</text>
</comment>
<dbReference type="Proteomes" id="UP000285120">
    <property type="component" value="Unassembled WGS sequence"/>
</dbReference>
<evidence type="ECO:0008006" key="4">
    <source>
        <dbReference type="Google" id="ProtNLM"/>
    </source>
</evidence>
<feature type="transmembrane region" description="Helical" evidence="1">
    <location>
        <begin position="91"/>
        <end position="114"/>
    </location>
</feature>
<keyword evidence="1" id="KW-0472">Membrane</keyword>
<organism evidence="2 3">
    <name type="scientific">Sinobaca qinghaiensis</name>
    <dbReference type="NCBI Taxonomy" id="342944"/>
    <lineage>
        <taxon>Bacteria</taxon>
        <taxon>Bacillati</taxon>
        <taxon>Bacillota</taxon>
        <taxon>Bacilli</taxon>
        <taxon>Bacillales</taxon>
        <taxon>Sporolactobacillaceae</taxon>
        <taxon>Sinobaca</taxon>
    </lineage>
</organism>
<accession>A0A419V2N3</accession>
<feature type="transmembrane region" description="Helical" evidence="1">
    <location>
        <begin position="387"/>
        <end position="407"/>
    </location>
</feature>
<feature type="transmembrane region" description="Helical" evidence="1">
    <location>
        <begin position="354"/>
        <end position="380"/>
    </location>
</feature>
<sequence>MQKISIIERLLGYITFLAVLFYLADVIFAMPGSVYIYSTAAAVLLLFSLLKMNRFTKSIILLLLGAGLWMFMYYQEAFSIMLFSLGENMNLLALFILVPLFGVFMSGAGFLKALQHALQKREQKHRSRPYLFGYVLTAGMGSLLNLGSMPLVHKIGSESFTSFENKRFGLLIIRGFGFCMLWSPYFVNVALILVLYDLSWTDIGGYGLIMAACYSVIVALFFRSSVFSIPDERVNRSENKAPAALQKQLRLFLLFVVILLSLSFLLEMMLPFGMLTVVVLLGLLYPLIWAAVLNMFRSYVEEAHEEISWSFKRLYNELGIFITAGFFGEALSLSPAGEMLTRLLMDWSGGLVPALSALLIAVAMLLAFIGIHPVIIVIGIGGSLDPALFGVTPSFMGMLMLAAWTLATQFSPFSGSVLMASHLMNVPAWKLVKKNTPFLLTVYVVFIFLLSALHWFQSTGV</sequence>
<evidence type="ECO:0000313" key="2">
    <source>
        <dbReference type="EMBL" id="RKD72779.1"/>
    </source>
</evidence>
<dbReference type="EMBL" id="RAPK01000009">
    <property type="protein sequence ID" value="RKD72779.1"/>
    <property type="molecule type" value="Genomic_DNA"/>
</dbReference>
<keyword evidence="1" id="KW-1133">Transmembrane helix</keyword>
<reference evidence="2 3" key="1">
    <citation type="submission" date="2018-09" db="EMBL/GenBank/DDBJ databases">
        <title>Genomic Encyclopedia of Archaeal and Bacterial Type Strains, Phase II (KMG-II): from individual species to whole genera.</title>
        <authorList>
            <person name="Goeker M."/>
        </authorList>
    </citation>
    <scope>NUCLEOTIDE SEQUENCE [LARGE SCALE GENOMIC DNA]</scope>
    <source>
        <strain evidence="2 3">DSM 17008</strain>
    </source>
</reference>
<keyword evidence="3" id="KW-1185">Reference proteome</keyword>
<feature type="transmembrane region" description="Helical" evidence="1">
    <location>
        <begin position="171"/>
        <end position="196"/>
    </location>
</feature>
<feature type="transmembrane region" description="Helical" evidence="1">
    <location>
        <begin position="249"/>
        <end position="266"/>
    </location>
</feature>
<proteinExistence type="predicted"/>
<keyword evidence="1" id="KW-0812">Transmembrane</keyword>
<dbReference type="OrthoDB" id="3171527at2"/>
<feature type="transmembrane region" description="Helical" evidence="1">
    <location>
        <begin position="208"/>
        <end position="229"/>
    </location>
</feature>
<feature type="transmembrane region" description="Helical" evidence="1">
    <location>
        <begin position="314"/>
        <end position="334"/>
    </location>
</feature>
<dbReference type="AlphaFoldDB" id="A0A419V2N3"/>
<feature type="transmembrane region" description="Helical" evidence="1">
    <location>
        <begin position="10"/>
        <end position="28"/>
    </location>
</feature>
<gene>
    <name evidence="2" type="ORF">ATL39_1975</name>
</gene>
<feature type="transmembrane region" description="Helical" evidence="1">
    <location>
        <begin position="34"/>
        <end position="52"/>
    </location>
</feature>